<dbReference type="SUPFAM" id="SSF51998">
    <property type="entry name" value="PFL-like glycyl radical enzymes"/>
    <property type="match status" value="1"/>
</dbReference>
<evidence type="ECO:0000256" key="4">
    <source>
        <dbReference type="ARBA" id="ARBA00022634"/>
    </source>
</evidence>
<dbReference type="EC" id="1.17.4.1" evidence="10"/>
<dbReference type="PANTHER" id="PTHR43371:SF1">
    <property type="entry name" value="RIBONUCLEOSIDE-DIPHOSPHATE REDUCTASE"/>
    <property type="match status" value="1"/>
</dbReference>
<reference evidence="12 13" key="1">
    <citation type="journal article" date="2010" name="J. Bacteriol.">
        <title>Complete genome sequence of "Candidatus Puniceispirillum marinum" IMCC1322, a representative of the SAR116 clade in the Alphaproteobacteria.</title>
        <authorList>
            <person name="Oh H.M."/>
            <person name="Kwon K.K."/>
            <person name="Kang I."/>
            <person name="Kang S.G."/>
            <person name="Lee J.H."/>
            <person name="Kim S.J."/>
            <person name="Cho J.C."/>
        </authorList>
    </citation>
    <scope>NUCLEOTIDE SEQUENCE [LARGE SCALE GENOMIC DNA]</scope>
    <source>
        <strain evidence="12 13">IMCC1322</strain>
    </source>
</reference>
<name>D5BQR6_PUNMI</name>
<dbReference type="PANTHER" id="PTHR43371">
    <property type="entry name" value="VITAMIN B12-DEPENDENT RIBONUCLEOTIDE REDUCTASE"/>
    <property type="match status" value="1"/>
</dbReference>
<dbReference type="GO" id="GO:0071897">
    <property type="term" value="P:DNA biosynthetic process"/>
    <property type="evidence" value="ECO:0007669"/>
    <property type="project" value="UniProtKB-KW"/>
</dbReference>
<keyword evidence="6 10" id="KW-0560">Oxidoreductase</keyword>
<dbReference type="Pfam" id="PF02867">
    <property type="entry name" value="Ribonuc_red_lgC"/>
    <property type="match status" value="1"/>
</dbReference>
<dbReference type="Proteomes" id="UP000007460">
    <property type="component" value="Chromosome"/>
</dbReference>
<evidence type="ECO:0000256" key="6">
    <source>
        <dbReference type="ARBA" id="ARBA00023002"/>
    </source>
</evidence>
<evidence type="ECO:0000259" key="11">
    <source>
        <dbReference type="Pfam" id="PF02867"/>
    </source>
</evidence>
<feature type="domain" description="Ribonucleotide reductase large subunit C-terminal" evidence="11">
    <location>
        <begin position="82"/>
        <end position="533"/>
    </location>
</feature>
<keyword evidence="7" id="KW-1015">Disulfide bond</keyword>
<evidence type="ECO:0000256" key="1">
    <source>
        <dbReference type="ARBA" id="ARBA00001922"/>
    </source>
</evidence>
<dbReference type="GO" id="GO:0000166">
    <property type="term" value="F:nucleotide binding"/>
    <property type="evidence" value="ECO:0007669"/>
    <property type="project" value="UniProtKB-KW"/>
</dbReference>
<comment type="similarity">
    <text evidence="2 10">Belongs to the ribonucleoside diphosphate reductase class-2 family.</text>
</comment>
<organism evidence="12 13">
    <name type="scientific">Puniceispirillum marinum (strain IMCC1322)</name>
    <dbReference type="NCBI Taxonomy" id="488538"/>
    <lineage>
        <taxon>Bacteria</taxon>
        <taxon>Pseudomonadati</taxon>
        <taxon>Pseudomonadota</taxon>
        <taxon>Alphaproteobacteria</taxon>
        <taxon>Candidatus Puniceispirillales</taxon>
        <taxon>Candidatus Puniceispirillaceae</taxon>
        <taxon>Candidatus Puniceispirillum</taxon>
    </lineage>
</organism>
<dbReference type="eggNOG" id="COG0209">
    <property type="taxonomic scope" value="Bacteria"/>
</dbReference>
<evidence type="ECO:0000256" key="3">
    <source>
        <dbReference type="ARBA" id="ARBA00022628"/>
    </source>
</evidence>
<keyword evidence="13" id="KW-1185">Reference proteome</keyword>
<dbReference type="CDD" id="cd02888">
    <property type="entry name" value="RNR_II_dimer"/>
    <property type="match status" value="1"/>
</dbReference>
<evidence type="ECO:0000313" key="13">
    <source>
        <dbReference type="Proteomes" id="UP000007460"/>
    </source>
</evidence>
<evidence type="ECO:0000256" key="2">
    <source>
        <dbReference type="ARBA" id="ARBA00007405"/>
    </source>
</evidence>
<dbReference type="InterPro" id="IPR050862">
    <property type="entry name" value="RdRp_reductase_class-2"/>
</dbReference>
<dbReference type="Gene3D" id="3.20.70.20">
    <property type="match status" value="1"/>
</dbReference>
<evidence type="ECO:0000256" key="10">
    <source>
        <dbReference type="RuleBase" id="RU364064"/>
    </source>
</evidence>
<dbReference type="PRINTS" id="PR01183">
    <property type="entry name" value="RIBORDTASEM1"/>
</dbReference>
<dbReference type="HOGENOM" id="CLU_000404_2_3_5"/>
<keyword evidence="4 10" id="KW-0237">DNA synthesis</keyword>
<dbReference type="RefSeq" id="WP_013045260.1">
    <property type="nucleotide sequence ID" value="NC_014010.1"/>
</dbReference>
<comment type="cofactor">
    <cofactor evidence="1 10">
        <name>adenosylcob(III)alamin</name>
        <dbReference type="ChEBI" id="CHEBI:18408"/>
    </cofactor>
</comment>
<evidence type="ECO:0000313" key="12">
    <source>
        <dbReference type="EMBL" id="ADE38630.1"/>
    </source>
</evidence>
<comment type="function">
    <text evidence="10">Catalyzes the reduction of ribonucleotides to deoxyribonucleotides. May function to provide a pool of deoxyribonucleotide precursors for DNA repair during oxygen limitation and/or for immediate growth after restoration of oxygen.</text>
</comment>
<evidence type="ECO:0000256" key="8">
    <source>
        <dbReference type="ARBA" id="ARBA00023285"/>
    </source>
</evidence>
<proteinExistence type="inferred from homology"/>
<protein>
    <recommendedName>
        <fullName evidence="10">Vitamin B12-dependent ribonucleotide reductase</fullName>
        <ecNumber evidence="10">1.17.4.1</ecNumber>
    </recommendedName>
</protein>
<keyword evidence="8 10" id="KW-0170">Cobalt</keyword>
<evidence type="ECO:0000256" key="9">
    <source>
        <dbReference type="ARBA" id="ARBA00047754"/>
    </source>
</evidence>
<gene>
    <name evidence="12" type="ordered locus">SAR116_0387</name>
</gene>
<dbReference type="GO" id="GO:0004748">
    <property type="term" value="F:ribonucleoside-diphosphate reductase activity, thioredoxin disulfide as acceptor"/>
    <property type="evidence" value="ECO:0007669"/>
    <property type="project" value="UniProtKB-EC"/>
</dbReference>
<dbReference type="EMBL" id="CP001751">
    <property type="protein sequence ID" value="ADE38630.1"/>
    <property type="molecule type" value="Genomic_DNA"/>
</dbReference>
<dbReference type="InterPro" id="IPR000788">
    <property type="entry name" value="RNR_lg_C"/>
</dbReference>
<accession>D5BQR6</accession>
<keyword evidence="3 10" id="KW-0846">Cobalamin</keyword>
<comment type="catalytic activity">
    <reaction evidence="9 10">
        <text>a 2'-deoxyribonucleoside 5'-diphosphate + [thioredoxin]-disulfide + H2O = a ribonucleoside 5'-diphosphate + [thioredoxin]-dithiol</text>
        <dbReference type="Rhea" id="RHEA:23252"/>
        <dbReference type="Rhea" id="RHEA-COMP:10698"/>
        <dbReference type="Rhea" id="RHEA-COMP:10700"/>
        <dbReference type="ChEBI" id="CHEBI:15377"/>
        <dbReference type="ChEBI" id="CHEBI:29950"/>
        <dbReference type="ChEBI" id="CHEBI:50058"/>
        <dbReference type="ChEBI" id="CHEBI:57930"/>
        <dbReference type="ChEBI" id="CHEBI:73316"/>
        <dbReference type="EC" id="1.17.4.1"/>
    </reaction>
</comment>
<dbReference type="KEGG" id="apb:SAR116_0387"/>
<dbReference type="AlphaFoldDB" id="D5BQR6"/>
<dbReference type="InterPro" id="IPR013344">
    <property type="entry name" value="RNR_NrdJ/NrdZ"/>
</dbReference>
<evidence type="ECO:0000256" key="7">
    <source>
        <dbReference type="ARBA" id="ARBA00023157"/>
    </source>
</evidence>
<dbReference type="STRING" id="488538.SAR116_0387"/>
<dbReference type="NCBIfam" id="TIGR02504">
    <property type="entry name" value="NrdJ_Z"/>
    <property type="match status" value="1"/>
</dbReference>
<sequence>MSSKKHNQHYGPSLPLSEEIDTIKYRQTGEDFYSKIVRIADSLKDSSEHFEDFKDVLRNMRFLPAGRVQNAMGAARQTTAFNCFVSGVIGDSMESIMQRATEAAETMRRGGGIGYDFSRLRPRGDRIKSLESKSSGPVSFMGIFDSVCQTIASSGHRRGAQMGVLRIDHPDIEQFLTAKHNSDKLTGFNISIGVTDEFMMHLQQGKPFPLKYDGRTYKEVDPEALWDMVMRSTWDWAEPGVLFIDQINRLNNLWYCETIEATNPCGEQPLPAYGACLLGSFNLVKYVNMEEKMFNLDQFEADIRTVVRAMDNVIDRTIYPLPEQEAEAKAKRRMGLGVTALANAGEMLGLPYGSPEFMDFTETTLKALRDYAYDTSADLAHEKGAFPLFDPVKYPQGEFIQQLPKDIQEKIGAYGIRNSHLTSIAPTGTISLTADNVSSGIEPPFSLYYDRTIQQFDGHQIERVEDYAFTQGVSGRTANEISAEEHLSVLAMAQQYVDSACSKTCNVGDDVSYDDFKNLYMKAWLSGCKGITTFRAAGLRYGILNEVKPADNDNQPKAEACFIDPESGQKECG</sequence>
<keyword evidence="5 10" id="KW-0547">Nucleotide-binding</keyword>
<evidence type="ECO:0000256" key="5">
    <source>
        <dbReference type="ARBA" id="ARBA00022741"/>
    </source>
</evidence>
<dbReference type="GO" id="GO:0031419">
    <property type="term" value="F:cobalamin binding"/>
    <property type="evidence" value="ECO:0007669"/>
    <property type="project" value="UniProtKB-KW"/>
</dbReference>